<accession>A0A7W5VGS5</accession>
<dbReference type="EMBL" id="JACIBV010000001">
    <property type="protein sequence ID" value="MBB3731269.1"/>
    <property type="molecule type" value="Genomic_DNA"/>
</dbReference>
<evidence type="ECO:0000313" key="3">
    <source>
        <dbReference type="Proteomes" id="UP000579945"/>
    </source>
</evidence>
<feature type="region of interest" description="Disordered" evidence="1">
    <location>
        <begin position="13"/>
        <end position="39"/>
    </location>
</feature>
<reference evidence="2 3" key="1">
    <citation type="submission" date="2020-08" db="EMBL/GenBank/DDBJ databases">
        <title>Sequencing the genomes of 1000 actinobacteria strains.</title>
        <authorList>
            <person name="Klenk H.-P."/>
        </authorList>
    </citation>
    <scope>NUCLEOTIDE SEQUENCE [LARGE SCALE GENOMIC DNA]</scope>
    <source>
        <strain evidence="2 3">DSM 44320</strain>
    </source>
</reference>
<sequence>MFVLPSSCRSSPVTTTAFAPPNSAGWNSGDADPVISTLK</sequence>
<protein>
    <submittedName>
        <fullName evidence="2">Uncharacterized protein</fullName>
    </submittedName>
</protein>
<gene>
    <name evidence="2" type="ORF">FHR33_007129</name>
</gene>
<dbReference type="AlphaFoldDB" id="A0A7W5VGS5"/>
<dbReference type="Proteomes" id="UP000579945">
    <property type="component" value="Unassembled WGS sequence"/>
</dbReference>
<keyword evidence="3" id="KW-1185">Reference proteome</keyword>
<evidence type="ECO:0000313" key="2">
    <source>
        <dbReference type="EMBL" id="MBB3731269.1"/>
    </source>
</evidence>
<name>A0A7W5VGS5_9ACTN</name>
<organism evidence="2 3">
    <name type="scientific">Nonomuraea dietziae</name>
    <dbReference type="NCBI Taxonomy" id="65515"/>
    <lineage>
        <taxon>Bacteria</taxon>
        <taxon>Bacillati</taxon>
        <taxon>Actinomycetota</taxon>
        <taxon>Actinomycetes</taxon>
        <taxon>Streptosporangiales</taxon>
        <taxon>Streptosporangiaceae</taxon>
        <taxon>Nonomuraea</taxon>
    </lineage>
</organism>
<comment type="caution">
    <text evidence="2">The sequence shown here is derived from an EMBL/GenBank/DDBJ whole genome shotgun (WGS) entry which is preliminary data.</text>
</comment>
<evidence type="ECO:0000256" key="1">
    <source>
        <dbReference type="SAM" id="MobiDB-lite"/>
    </source>
</evidence>
<proteinExistence type="predicted"/>